<dbReference type="PANTHER" id="PTHR10551:SF14">
    <property type="entry name" value="CELLULASE CONTAINING PROTEIN, EXPRESSED"/>
    <property type="match status" value="1"/>
</dbReference>
<dbReference type="PANTHER" id="PTHR10551">
    <property type="entry name" value="FASCIN"/>
    <property type="match status" value="1"/>
</dbReference>
<evidence type="ECO:0000313" key="2">
    <source>
        <dbReference type="EMBL" id="KAK9166818.1"/>
    </source>
</evidence>
<evidence type="ECO:0000256" key="1">
    <source>
        <dbReference type="SAM" id="MobiDB-lite"/>
    </source>
</evidence>
<gene>
    <name evidence="2" type="ORF">Scep_002009</name>
</gene>
<sequence length="330" mass="37188">MPTPSSHRYASSPALLAVELLNEPWAQGVSLDGLSKYYKLGYDAVRRHTSTAYVVMSNKLFTHDPDVLPYILDVYVVKSPFENKDDQNIFGSNLSSYVLKIIHERDWYYLSFLGPHTTKNRVKVKANSKPSRLELPPLPTHGAHQAPSTASRCSLVASKVEEMKKVKEGSSLVVQQLSVIALHYCELLHFKAKLQMRRRELTQTTPDQPVDDEAVYYKVASECPKRRVYGLGSLGRKKGKYADTGANTSQVPPMVPHSEFDNVVEQLRQVVEFMQMQFGMTMDGADLSQPPPPQEQQQAQTDPADPPQQHDNVDREMQDWLTGDEKLGDT</sequence>
<accession>A0AAP0LAG6</accession>
<proteinExistence type="predicted"/>
<dbReference type="GO" id="GO:0015629">
    <property type="term" value="C:actin cytoskeleton"/>
    <property type="evidence" value="ECO:0007669"/>
    <property type="project" value="TreeGrafter"/>
</dbReference>
<dbReference type="GO" id="GO:0051017">
    <property type="term" value="P:actin filament bundle assembly"/>
    <property type="evidence" value="ECO:0007669"/>
    <property type="project" value="TreeGrafter"/>
</dbReference>
<name>A0AAP0LAG6_9MAGN</name>
<dbReference type="Proteomes" id="UP001419268">
    <property type="component" value="Unassembled WGS sequence"/>
</dbReference>
<dbReference type="GO" id="GO:0005737">
    <property type="term" value="C:cytoplasm"/>
    <property type="evidence" value="ECO:0007669"/>
    <property type="project" value="TreeGrafter"/>
</dbReference>
<dbReference type="GO" id="GO:0016477">
    <property type="term" value="P:cell migration"/>
    <property type="evidence" value="ECO:0007669"/>
    <property type="project" value="TreeGrafter"/>
</dbReference>
<dbReference type="InterPro" id="IPR017853">
    <property type="entry name" value="GH"/>
</dbReference>
<organism evidence="2 3">
    <name type="scientific">Stephania cephalantha</name>
    <dbReference type="NCBI Taxonomy" id="152367"/>
    <lineage>
        <taxon>Eukaryota</taxon>
        <taxon>Viridiplantae</taxon>
        <taxon>Streptophyta</taxon>
        <taxon>Embryophyta</taxon>
        <taxon>Tracheophyta</taxon>
        <taxon>Spermatophyta</taxon>
        <taxon>Magnoliopsida</taxon>
        <taxon>Ranunculales</taxon>
        <taxon>Menispermaceae</taxon>
        <taxon>Menispermoideae</taxon>
        <taxon>Cissampelideae</taxon>
        <taxon>Stephania</taxon>
    </lineage>
</organism>
<dbReference type="GO" id="GO:0051015">
    <property type="term" value="F:actin filament binding"/>
    <property type="evidence" value="ECO:0007669"/>
    <property type="project" value="InterPro"/>
</dbReference>
<dbReference type="AlphaFoldDB" id="A0AAP0LAG6"/>
<feature type="compositionally biased region" description="Basic and acidic residues" evidence="1">
    <location>
        <begin position="311"/>
        <end position="330"/>
    </location>
</feature>
<comment type="caution">
    <text evidence="2">The sequence shown here is derived from an EMBL/GenBank/DDBJ whole genome shotgun (WGS) entry which is preliminary data.</text>
</comment>
<keyword evidence="3" id="KW-1185">Reference proteome</keyword>
<protein>
    <submittedName>
        <fullName evidence="2">Uncharacterized protein</fullName>
    </submittedName>
</protein>
<dbReference type="Gene3D" id="3.20.20.80">
    <property type="entry name" value="Glycosidases"/>
    <property type="match status" value="1"/>
</dbReference>
<evidence type="ECO:0000313" key="3">
    <source>
        <dbReference type="Proteomes" id="UP001419268"/>
    </source>
</evidence>
<dbReference type="SUPFAM" id="SSF51445">
    <property type="entry name" value="(Trans)glycosidases"/>
    <property type="match status" value="1"/>
</dbReference>
<dbReference type="EMBL" id="JBBNAG010000001">
    <property type="protein sequence ID" value="KAK9166818.1"/>
    <property type="molecule type" value="Genomic_DNA"/>
</dbReference>
<feature type="region of interest" description="Disordered" evidence="1">
    <location>
        <begin position="282"/>
        <end position="330"/>
    </location>
</feature>
<feature type="region of interest" description="Disordered" evidence="1">
    <location>
        <begin position="236"/>
        <end position="256"/>
    </location>
</feature>
<dbReference type="GO" id="GO:0007163">
    <property type="term" value="P:establishment or maintenance of cell polarity"/>
    <property type="evidence" value="ECO:0007669"/>
    <property type="project" value="TreeGrafter"/>
</dbReference>
<reference evidence="2 3" key="1">
    <citation type="submission" date="2024-01" db="EMBL/GenBank/DDBJ databases">
        <title>Genome assemblies of Stephania.</title>
        <authorList>
            <person name="Yang L."/>
        </authorList>
    </citation>
    <scope>NUCLEOTIDE SEQUENCE [LARGE SCALE GENOMIC DNA]</scope>
    <source>
        <strain evidence="2">JXDWG</strain>
        <tissue evidence="2">Leaf</tissue>
    </source>
</reference>
<dbReference type="InterPro" id="IPR010431">
    <property type="entry name" value="Fascin"/>
</dbReference>
<feature type="compositionally biased region" description="Low complexity" evidence="1">
    <location>
        <begin position="295"/>
        <end position="309"/>
    </location>
</feature>